<sequence>MKISRKNAILWILFFFLLFFFIWTQIKQEVTEKINVEKTGELLSKEIKGTVQIEDPLLFKKRYQLNPGDFAALAYYGPTSNMGVEELLLIEMTDSSQKALLQEALDSRIDTIHNNFDGYGTDQLGILKKSRIVFRGNYCLFVIANESLQIEESFLEQLKSGGKK</sequence>
<reference evidence="1 2" key="1">
    <citation type="journal article" date="2022" name="Genome Biol. Evol.">
        <title>Host diet, physiology and behaviors set the stage for Lachnospiraceae cladogenesis.</title>
        <authorList>
            <person name="Vera-Ponce De Leon A."/>
            <person name="Schneider M."/>
            <person name="Jahnes B.C."/>
            <person name="Sadowski V."/>
            <person name="Camuy-Velez L.A."/>
            <person name="Duan J."/>
            <person name="Sabree Z.L."/>
        </authorList>
    </citation>
    <scope>NUCLEOTIDE SEQUENCE [LARGE SCALE GENOMIC DNA]</scope>
    <source>
        <strain evidence="1 2">PAL113</strain>
    </source>
</reference>
<dbReference type="RefSeq" id="WP_262066335.1">
    <property type="nucleotide sequence ID" value="NZ_JAMXOD010000011.1"/>
</dbReference>
<evidence type="ECO:0000313" key="1">
    <source>
        <dbReference type="EMBL" id="MCP1102550.1"/>
    </source>
</evidence>
<dbReference type="InterPro" id="IPR025648">
    <property type="entry name" value="DUF4358"/>
</dbReference>
<keyword evidence="2" id="KW-1185">Reference proteome</keyword>
<protein>
    <submittedName>
        <fullName evidence="1">DUF4358 domain-containing protein</fullName>
    </submittedName>
</protein>
<dbReference type="Proteomes" id="UP001523566">
    <property type="component" value="Unassembled WGS sequence"/>
</dbReference>
<proteinExistence type="predicted"/>
<evidence type="ECO:0000313" key="2">
    <source>
        <dbReference type="Proteomes" id="UP001523566"/>
    </source>
</evidence>
<name>A0ABT1E9P4_9FIRM</name>
<dbReference type="EMBL" id="JAMZFW010000011">
    <property type="protein sequence ID" value="MCP1102550.1"/>
    <property type="molecule type" value="Genomic_DNA"/>
</dbReference>
<comment type="caution">
    <text evidence="1">The sequence shown here is derived from an EMBL/GenBank/DDBJ whole genome shotgun (WGS) entry which is preliminary data.</text>
</comment>
<dbReference type="Pfam" id="PF14270">
    <property type="entry name" value="DUF4358"/>
    <property type="match status" value="1"/>
</dbReference>
<organism evidence="1 2">
    <name type="scientific">Aequitasia blattaphilus</name>
    <dbReference type="NCBI Taxonomy" id="2949332"/>
    <lineage>
        <taxon>Bacteria</taxon>
        <taxon>Bacillati</taxon>
        <taxon>Bacillota</taxon>
        <taxon>Clostridia</taxon>
        <taxon>Lachnospirales</taxon>
        <taxon>Lachnospiraceae</taxon>
        <taxon>Aequitasia</taxon>
    </lineage>
</organism>
<accession>A0ABT1E9P4</accession>
<gene>
    <name evidence="1" type="ORF">NK125_09005</name>
</gene>